<evidence type="ECO:0000259" key="1">
    <source>
        <dbReference type="Pfam" id="PF00144"/>
    </source>
</evidence>
<organism evidence="2 3">
    <name type="scientific">Bradyrhizobium daqingense</name>
    <dbReference type="NCBI Taxonomy" id="993502"/>
    <lineage>
        <taxon>Bacteria</taxon>
        <taxon>Pseudomonadati</taxon>
        <taxon>Pseudomonadota</taxon>
        <taxon>Alphaproteobacteria</taxon>
        <taxon>Hyphomicrobiales</taxon>
        <taxon>Nitrobacteraceae</taxon>
        <taxon>Bradyrhizobium</taxon>
    </lineage>
</organism>
<name>A0A562K9I8_9BRAD</name>
<dbReference type="AlphaFoldDB" id="A0A562K9I8"/>
<dbReference type="OrthoDB" id="9814204at2"/>
<proteinExistence type="predicted"/>
<gene>
    <name evidence="2" type="ORF">IQ17_07261</name>
</gene>
<keyword evidence="3" id="KW-1185">Reference proteome</keyword>
<evidence type="ECO:0000313" key="2">
    <source>
        <dbReference type="EMBL" id="TWH92057.1"/>
    </source>
</evidence>
<accession>A0A562K9I8</accession>
<evidence type="ECO:0000313" key="3">
    <source>
        <dbReference type="Proteomes" id="UP000317176"/>
    </source>
</evidence>
<reference evidence="2 3" key="1">
    <citation type="journal article" date="2015" name="Stand. Genomic Sci.">
        <title>Genomic Encyclopedia of Bacterial and Archaeal Type Strains, Phase III: the genomes of soil and plant-associated and newly described type strains.</title>
        <authorList>
            <person name="Whitman W.B."/>
            <person name="Woyke T."/>
            <person name="Klenk H.P."/>
            <person name="Zhou Y."/>
            <person name="Lilburn T.G."/>
            <person name="Beck B.J."/>
            <person name="De Vos P."/>
            <person name="Vandamme P."/>
            <person name="Eisen J.A."/>
            <person name="Garrity G."/>
            <person name="Hugenholtz P."/>
            <person name="Kyrpides N.C."/>
        </authorList>
    </citation>
    <scope>NUCLEOTIDE SEQUENCE [LARGE SCALE GENOMIC DNA]</scope>
    <source>
        <strain evidence="2 3">CGMCC 1.10947</strain>
    </source>
</reference>
<dbReference type="InterPro" id="IPR050789">
    <property type="entry name" value="Diverse_Enzym_Activities"/>
</dbReference>
<protein>
    <submittedName>
        <fullName evidence="2">CubicO group peptidase (Beta-lactamase class C family)</fullName>
    </submittedName>
</protein>
<dbReference type="InterPro" id="IPR001466">
    <property type="entry name" value="Beta-lactam-related"/>
</dbReference>
<comment type="caution">
    <text evidence="2">The sequence shown here is derived from an EMBL/GenBank/DDBJ whole genome shotgun (WGS) entry which is preliminary data.</text>
</comment>
<dbReference type="InterPro" id="IPR012338">
    <property type="entry name" value="Beta-lactam/transpept-like"/>
</dbReference>
<dbReference type="PANTHER" id="PTHR43283:SF14">
    <property type="entry name" value="BLL8153 PROTEIN"/>
    <property type="match status" value="1"/>
</dbReference>
<dbReference type="Pfam" id="PF00144">
    <property type="entry name" value="Beta-lactamase"/>
    <property type="match status" value="1"/>
</dbReference>
<feature type="domain" description="Beta-lactamase-related" evidence="1">
    <location>
        <begin position="90"/>
        <end position="367"/>
    </location>
</feature>
<dbReference type="Gene3D" id="3.40.710.10">
    <property type="entry name" value="DD-peptidase/beta-lactamase superfamily"/>
    <property type="match status" value="1"/>
</dbReference>
<dbReference type="Proteomes" id="UP000317176">
    <property type="component" value="Unassembled WGS sequence"/>
</dbReference>
<dbReference type="EMBL" id="VLKL01000055">
    <property type="protein sequence ID" value="TWH92057.1"/>
    <property type="molecule type" value="Genomic_DNA"/>
</dbReference>
<dbReference type="PANTHER" id="PTHR43283">
    <property type="entry name" value="BETA-LACTAMASE-RELATED"/>
    <property type="match status" value="1"/>
</dbReference>
<sequence>MNGMETVNTAACTSEDASLPPGGAAMLRWTRDQQIVGCRSREKIDPVRGISRGPHVYVLPTALHQISPRWTWRGQDLDVDRHIMAERVSGVIVLKNRQVLLERYGLGRTAKDRWTSYSVGKSVTSILIGAAIQDGYINGMDAPLIDYIHELKGSAYDGVTVRQLLTMTSGVKWSEDYTDPNSDDALLMTAPFIDGVNPGVAYMRRLPRIHRPGAKFDYKTGDSHLAGVLVSKAAGKSMSEYLSDKLWRPFGMEQDAFWVVDPAGQEYGGGGFITTLRDYARIGQFMLDGGRAGAIQVLSPGWLAEATRAHLTFSPTSTGATGYGYHWWIYKDAYAALGHAGQAIFVYPKDKIVIAINSAWPEPNLPEYGQAQAAFVEALHAAAVAQPEGPARNAW</sequence>
<dbReference type="SUPFAM" id="SSF56601">
    <property type="entry name" value="beta-lactamase/transpeptidase-like"/>
    <property type="match status" value="1"/>
</dbReference>